<protein>
    <recommendedName>
        <fullName evidence="2">SHOCT domain-containing protein</fullName>
    </recommendedName>
</protein>
<dbReference type="InterPro" id="IPR018649">
    <property type="entry name" value="SHOCT"/>
</dbReference>
<dbReference type="AlphaFoldDB" id="N0BEF5"/>
<dbReference type="eggNOG" id="arCOG06115">
    <property type="taxonomic scope" value="Archaea"/>
</dbReference>
<keyword evidence="1" id="KW-0175">Coiled coil</keyword>
<evidence type="ECO:0000256" key="1">
    <source>
        <dbReference type="SAM" id="Coils"/>
    </source>
</evidence>
<proteinExistence type="predicted"/>
<accession>N0BEF5</accession>
<gene>
    <name evidence="3" type="ORF">Asulf_01406</name>
</gene>
<dbReference type="RefSeq" id="WP_015590991.1">
    <property type="nucleotide sequence ID" value="NC_021169.1"/>
</dbReference>
<dbReference type="KEGG" id="ast:Asulf_01406"/>
<dbReference type="HOGENOM" id="CLU_1286299_0_0_2"/>
<dbReference type="GeneID" id="70316889"/>
<name>N0BEF5_9EURY</name>
<sequence>MEEEKPLKQDIARYFGGHLKYPLKSGRFFDIGGTTQTGVNGWLRLFHDRIEFEKSALRQSKRWKIIIPFESILVDNVTFVEKDSGDATAIGGGMATPIPFSPIPIGVGAGGGFISKIGNLNLLVIPYMDENGIKHAPRFQIKGLIRDKTQEWAEALYEKLAELNRRKSEIERNYRSSEEADVFEKLKKLKELHDAGILTDEEFEEKKKKLLDML</sequence>
<dbReference type="Proteomes" id="UP000013307">
    <property type="component" value="Chromosome"/>
</dbReference>
<evidence type="ECO:0000313" key="3">
    <source>
        <dbReference type="EMBL" id="AGK61393.1"/>
    </source>
</evidence>
<reference evidence="3 4" key="1">
    <citation type="journal article" date="2013" name="Genome Announc.">
        <title>Complete Genome Sequence of the Thermophilic and Facultatively Chemolithoautotrophic Sulfate Reducer Archaeoglobus sulfaticallidus Strain PM70-1T.</title>
        <authorList>
            <person name="Stokke R."/>
            <person name="Hocking W.P."/>
            <person name="Steinsbu B.O."/>
            <person name="Steen I.H."/>
        </authorList>
    </citation>
    <scope>NUCLEOTIDE SEQUENCE [LARGE SCALE GENOMIC DNA]</scope>
    <source>
        <strain evidence="3">PM70-1</strain>
    </source>
</reference>
<evidence type="ECO:0000313" key="4">
    <source>
        <dbReference type="Proteomes" id="UP000013307"/>
    </source>
</evidence>
<feature type="coiled-coil region" evidence="1">
    <location>
        <begin position="153"/>
        <end position="180"/>
    </location>
</feature>
<keyword evidence="4" id="KW-1185">Reference proteome</keyword>
<organism evidence="3 4">
    <name type="scientific">Archaeoglobus sulfaticallidus PM70-1</name>
    <dbReference type="NCBI Taxonomy" id="387631"/>
    <lineage>
        <taxon>Archaea</taxon>
        <taxon>Methanobacteriati</taxon>
        <taxon>Methanobacteriota</taxon>
        <taxon>Archaeoglobi</taxon>
        <taxon>Archaeoglobales</taxon>
        <taxon>Archaeoglobaceae</taxon>
        <taxon>Archaeoglobus</taxon>
    </lineage>
</organism>
<dbReference type="EMBL" id="CP005290">
    <property type="protein sequence ID" value="AGK61393.1"/>
    <property type="molecule type" value="Genomic_DNA"/>
</dbReference>
<feature type="domain" description="SHOCT" evidence="2">
    <location>
        <begin position="184"/>
        <end position="211"/>
    </location>
</feature>
<dbReference type="Pfam" id="PF09851">
    <property type="entry name" value="SHOCT"/>
    <property type="match status" value="1"/>
</dbReference>
<evidence type="ECO:0000259" key="2">
    <source>
        <dbReference type="Pfam" id="PF09851"/>
    </source>
</evidence>